<dbReference type="AlphaFoldDB" id="A0A6B8M2Q5"/>
<evidence type="ECO:0000313" key="3">
    <source>
        <dbReference type="EMBL" id="QGM99157.1"/>
    </source>
</evidence>
<feature type="transmembrane region" description="Helical" evidence="2">
    <location>
        <begin position="190"/>
        <end position="209"/>
    </location>
</feature>
<reference evidence="3 4" key="1">
    <citation type="submission" date="2019-09" db="EMBL/GenBank/DDBJ databases">
        <title>Isolation and complete genome sequencing of Methylocystis species.</title>
        <authorList>
            <person name="Rumah B.L."/>
            <person name="Stead C.E."/>
            <person name="Stevens B.C."/>
            <person name="Minton N.P."/>
            <person name="Grosse-Honebrink A."/>
            <person name="Zhang Y."/>
        </authorList>
    </citation>
    <scope>NUCLEOTIDE SEQUENCE [LARGE SCALE GENOMIC DNA]</scope>
    <source>
        <strain evidence="3 4">BRCS2</strain>
    </source>
</reference>
<sequence length="221" mass="24436">MSNTSEETPAEPHKEAAKPQESESEGSWVAAIEEGIEEIKTQSAEVLFVDVLKIDLPYIIMLSMAVIGIGLVTFTGEPIGFYWELLTIVYCALCIYVGWRHAGTRPEQIKLVWTQVLHWAAFLAAMWLIYTPTMRALVDVNATGLNLMVLLALGTFVAGVHAEAWQICVVGLILALFVPAMAIVQRSSLFIMVALLGLIFVAVSLWMTFHAQRREKGEEVA</sequence>
<organism evidence="3 4">
    <name type="scientific">Methylocystis parvus</name>
    <dbReference type="NCBI Taxonomy" id="134"/>
    <lineage>
        <taxon>Bacteria</taxon>
        <taxon>Pseudomonadati</taxon>
        <taxon>Pseudomonadota</taxon>
        <taxon>Alphaproteobacteria</taxon>
        <taxon>Hyphomicrobiales</taxon>
        <taxon>Methylocystaceae</taxon>
        <taxon>Methylocystis</taxon>
    </lineage>
</organism>
<evidence type="ECO:0000313" key="4">
    <source>
        <dbReference type="Proteomes" id="UP000422569"/>
    </source>
</evidence>
<feature type="transmembrane region" description="Helical" evidence="2">
    <location>
        <begin position="81"/>
        <end position="99"/>
    </location>
</feature>
<dbReference type="RefSeq" id="WP_026016153.1">
    <property type="nucleotide sequence ID" value="NZ_CP044331.1"/>
</dbReference>
<accession>A0A6B8M2Q5</accession>
<evidence type="ECO:0000256" key="1">
    <source>
        <dbReference type="SAM" id="MobiDB-lite"/>
    </source>
</evidence>
<keyword evidence="2" id="KW-0472">Membrane</keyword>
<feature type="transmembrane region" description="Helical" evidence="2">
    <location>
        <begin position="142"/>
        <end position="160"/>
    </location>
</feature>
<gene>
    <name evidence="3" type="ORF">F7D14_17805</name>
</gene>
<keyword evidence="2" id="KW-1133">Transmembrane helix</keyword>
<feature type="transmembrane region" description="Helical" evidence="2">
    <location>
        <begin position="167"/>
        <end position="184"/>
    </location>
</feature>
<proteinExistence type="predicted"/>
<feature type="transmembrane region" description="Helical" evidence="2">
    <location>
        <begin position="111"/>
        <end position="130"/>
    </location>
</feature>
<name>A0A6B8M2Q5_9HYPH</name>
<keyword evidence="2" id="KW-0812">Transmembrane</keyword>
<feature type="compositionally biased region" description="Basic and acidic residues" evidence="1">
    <location>
        <begin position="10"/>
        <end position="21"/>
    </location>
</feature>
<dbReference type="EMBL" id="CP044331">
    <property type="protein sequence ID" value="QGM99157.1"/>
    <property type="molecule type" value="Genomic_DNA"/>
</dbReference>
<evidence type="ECO:0000256" key="2">
    <source>
        <dbReference type="SAM" id="Phobius"/>
    </source>
</evidence>
<feature type="transmembrane region" description="Helical" evidence="2">
    <location>
        <begin position="56"/>
        <end position="75"/>
    </location>
</feature>
<protein>
    <submittedName>
        <fullName evidence="3">Uncharacterized protein</fullName>
    </submittedName>
</protein>
<dbReference type="KEGG" id="mpar:F7D14_17805"/>
<feature type="region of interest" description="Disordered" evidence="1">
    <location>
        <begin position="1"/>
        <end position="25"/>
    </location>
</feature>
<dbReference type="Proteomes" id="UP000422569">
    <property type="component" value="Chromosome"/>
</dbReference>
<keyword evidence="4" id="KW-1185">Reference proteome</keyword>